<dbReference type="InterPro" id="IPR013121">
    <property type="entry name" value="Fe_red_NAD-bd_6"/>
</dbReference>
<organism evidence="12 13">
    <name type="scientific">Aspergillus rambellii</name>
    <dbReference type="NCBI Taxonomy" id="308745"/>
    <lineage>
        <taxon>Eukaryota</taxon>
        <taxon>Fungi</taxon>
        <taxon>Dikarya</taxon>
        <taxon>Ascomycota</taxon>
        <taxon>Pezizomycotina</taxon>
        <taxon>Eurotiomycetes</taxon>
        <taxon>Eurotiomycetidae</taxon>
        <taxon>Eurotiales</taxon>
        <taxon>Aspergillaceae</taxon>
        <taxon>Aspergillus</taxon>
        <taxon>Aspergillus subgen. Nidulantes</taxon>
    </lineage>
</organism>
<keyword evidence="5" id="KW-0249">Electron transport</keyword>
<dbReference type="InterPro" id="IPR051410">
    <property type="entry name" value="Ferric/Cupric_Reductase"/>
</dbReference>
<evidence type="ECO:0000256" key="4">
    <source>
        <dbReference type="ARBA" id="ARBA00022692"/>
    </source>
</evidence>
<evidence type="ECO:0000256" key="1">
    <source>
        <dbReference type="ARBA" id="ARBA00004141"/>
    </source>
</evidence>
<feature type="transmembrane region" description="Helical" evidence="10">
    <location>
        <begin position="38"/>
        <end position="60"/>
    </location>
</feature>
<keyword evidence="3" id="KW-0813">Transport</keyword>
<gene>
    <name evidence="12" type="ORF">ARAM_000750</name>
</gene>
<evidence type="ECO:0000313" key="13">
    <source>
        <dbReference type="Proteomes" id="UP000034291"/>
    </source>
</evidence>
<evidence type="ECO:0000256" key="8">
    <source>
        <dbReference type="ARBA" id="ARBA00023065"/>
    </source>
</evidence>
<evidence type="ECO:0000256" key="2">
    <source>
        <dbReference type="ARBA" id="ARBA00006278"/>
    </source>
</evidence>
<dbReference type="CDD" id="cd06186">
    <property type="entry name" value="NOX_Duox_like_FAD_NADP"/>
    <property type="match status" value="1"/>
</dbReference>
<dbReference type="Proteomes" id="UP000034291">
    <property type="component" value="Unassembled WGS sequence"/>
</dbReference>
<comment type="similarity">
    <text evidence="2">Belongs to the ferric reductase (FRE) family.</text>
</comment>
<dbReference type="GO" id="GO:0006879">
    <property type="term" value="P:intracellular iron ion homeostasis"/>
    <property type="evidence" value="ECO:0007669"/>
    <property type="project" value="TreeGrafter"/>
</dbReference>
<protein>
    <submittedName>
        <fullName evidence="12">Metalloreductase</fullName>
    </submittedName>
</protein>
<keyword evidence="13" id="KW-1185">Reference proteome</keyword>
<dbReference type="PANTHER" id="PTHR32361:SF12">
    <property type="entry name" value="PUTATIVE (AFU_ORTHOLOGUE AFUA_1G14340)-RELATED"/>
    <property type="match status" value="1"/>
</dbReference>
<comment type="subcellular location">
    <subcellularLocation>
        <location evidence="1">Membrane</location>
        <topology evidence="1">Multi-pass membrane protein</topology>
    </subcellularLocation>
</comment>
<accession>A0A0F8V4V5</accession>
<dbReference type="GO" id="GO:0015677">
    <property type="term" value="P:copper ion import"/>
    <property type="evidence" value="ECO:0007669"/>
    <property type="project" value="TreeGrafter"/>
</dbReference>
<dbReference type="Gene3D" id="3.40.50.80">
    <property type="entry name" value="Nucleotide-binding domain of ferredoxin-NADP reductase (FNR) module"/>
    <property type="match status" value="1"/>
</dbReference>
<keyword evidence="7" id="KW-0560">Oxidoreductase</keyword>
<keyword evidence="6 10" id="KW-1133">Transmembrane helix</keyword>
<dbReference type="SFLD" id="SFLDS00052">
    <property type="entry name" value="Ferric_Reductase_Domain"/>
    <property type="match status" value="1"/>
</dbReference>
<evidence type="ECO:0000256" key="9">
    <source>
        <dbReference type="ARBA" id="ARBA00023136"/>
    </source>
</evidence>
<dbReference type="SFLD" id="SFLDG01168">
    <property type="entry name" value="Ferric_reductase_subgroup_(FRE"/>
    <property type="match status" value="1"/>
</dbReference>
<proteinExistence type="inferred from homology"/>
<dbReference type="SUPFAM" id="SSF52343">
    <property type="entry name" value="Ferredoxin reductase-like, C-terminal NADP-linked domain"/>
    <property type="match status" value="1"/>
</dbReference>
<dbReference type="InterPro" id="IPR013130">
    <property type="entry name" value="Fe3_Rdtase_TM_dom"/>
</dbReference>
<evidence type="ECO:0000256" key="6">
    <source>
        <dbReference type="ARBA" id="ARBA00022989"/>
    </source>
</evidence>
<dbReference type="InterPro" id="IPR017927">
    <property type="entry name" value="FAD-bd_FR_type"/>
</dbReference>
<dbReference type="OrthoDB" id="4494341at2759"/>
<evidence type="ECO:0000256" key="10">
    <source>
        <dbReference type="SAM" id="Phobius"/>
    </source>
</evidence>
<dbReference type="Pfam" id="PF08022">
    <property type="entry name" value="FAD_binding_8"/>
    <property type="match status" value="1"/>
</dbReference>
<dbReference type="EMBL" id="JZBS01002578">
    <property type="protein sequence ID" value="KKK18026.1"/>
    <property type="molecule type" value="Genomic_DNA"/>
</dbReference>
<evidence type="ECO:0000256" key="5">
    <source>
        <dbReference type="ARBA" id="ARBA00022982"/>
    </source>
</evidence>
<dbReference type="GO" id="GO:0000293">
    <property type="term" value="F:ferric-chelate reductase activity"/>
    <property type="evidence" value="ECO:0007669"/>
    <property type="project" value="UniProtKB-ARBA"/>
</dbReference>
<evidence type="ECO:0000256" key="7">
    <source>
        <dbReference type="ARBA" id="ARBA00023002"/>
    </source>
</evidence>
<feature type="transmembrane region" description="Helical" evidence="10">
    <location>
        <begin position="240"/>
        <end position="257"/>
    </location>
</feature>
<evidence type="ECO:0000256" key="3">
    <source>
        <dbReference type="ARBA" id="ARBA00022448"/>
    </source>
</evidence>
<name>A0A0F8V4V5_9EURO</name>
<keyword evidence="8" id="KW-0406">Ion transport</keyword>
<evidence type="ECO:0000259" key="11">
    <source>
        <dbReference type="PROSITE" id="PS51384"/>
    </source>
</evidence>
<feature type="domain" description="FAD-binding FR-type" evidence="11">
    <location>
        <begin position="305"/>
        <end position="473"/>
    </location>
</feature>
<dbReference type="AlphaFoldDB" id="A0A0F8V4V5"/>
<keyword evidence="4 10" id="KW-0812">Transmembrane</keyword>
<dbReference type="PROSITE" id="PS51384">
    <property type="entry name" value="FAD_FR"/>
    <property type="match status" value="1"/>
</dbReference>
<dbReference type="Pfam" id="PF01794">
    <property type="entry name" value="Ferric_reduct"/>
    <property type="match status" value="1"/>
</dbReference>
<evidence type="ECO:0000313" key="12">
    <source>
        <dbReference type="EMBL" id="KKK18026.1"/>
    </source>
</evidence>
<keyword evidence="9 10" id="KW-0472">Membrane</keyword>
<dbReference type="GO" id="GO:0006826">
    <property type="term" value="P:iron ion transport"/>
    <property type="evidence" value="ECO:0007669"/>
    <property type="project" value="TreeGrafter"/>
</dbReference>
<reference evidence="12 13" key="1">
    <citation type="submission" date="2015-02" db="EMBL/GenBank/DDBJ databases">
        <title>Draft Genome Sequences of Two Closely-Related Aflatoxigenic Aspergillus Species Obtained from the Cote d'Ivoire.</title>
        <authorList>
            <person name="Moore G.G."/>
            <person name="Beltz S.B."/>
            <person name="Mack B.M."/>
        </authorList>
    </citation>
    <scope>NUCLEOTIDE SEQUENCE [LARGE SCALE GENOMIC DNA]</scope>
    <source>
        <strain evidence="12 13">SRRC1468</strain>
    </source>
</reference>
<sequence length="657" mass="73754">MDDLARRLVPRSLYGTNATYVYAFSRGLDGVNVPRDVLFTRIILSSVIFVALVVFCSRVAQLSHAYLRHISSLAANRRQQTFWSVEESQLWVMIKKHLLYAPLGRKRHNREIQLSSAINVGTLPSRFQTILITLYVASQIAYCCILDYNENVKAALVAELRGRSGTLAVLNMVPLFILAGRNNPLIPLLHVSFDTYNLLHRWLGRIVVVESVVHTCAWAVNAVDEVSFSDMLLRLRTTPFFAWGLVGTLAMVFLVLHSPSPIRHAFYETFLHLHRLAAFLAFLGVYLHIDLDHLPQKPWIMAVGAIWLIERLARVGRLIHLNFSLRKGSTNLVVEALPGEACKVTFQLPKRVHVSPGSHVYAYIPSVSLWMSHPFSVAWVDPNSCVTRQGFVEHHSRMNASITSMTPSRLEKQALVDLDDYFLEEQQPTSVSLIISARQGMTRKLYNKALASPKHTFSAVGLIEGPYASHAANAGSYGTAVLFSAGAGITHHMLFVRDLLIRAAEDRVATQKIYLVWSVRSTEHLSWVREWMDQILRLPGRREILTIQLFVSKPKSSREIVSPSATVQMFPGRCRPDVVLDEVIPKRVGATLVSVCGPGALQMKCVQPRATKLAKERLLTLSRRLLLGSSIQYCAFPGCSMKERTTFLLFPILPFSV</sequence>
<dbReference type="InterPro" id="IPR013112">
    <property type="entry name" value="FAD-bd_8"/>
</dbReference>
<dbReference type="PANTHER" id="PTHR32361">
    <property type="entry name" value="FERRIC/CUPRIC REDUCTASE TRANSMEMBRANE COMPONENT"/>
    <property type="match status" value="1"/>
</dbReference>
<dbReference type="STRING" id="308745.A0A0F8V4V5"/>
<dbReference type="Pfam" id="PF08030">
    <property type="entry name" value="NAD_binding_6"/>
    <property type="match status" value="1"/>
</dbReference>
<dbReference type="InterPro" id="IPR039261">
    <property type="entry name" value="FNR_nucleotide-bd"/>
</dbReference>
<dbReference type="GO" id="GO:0005886">
    <property type="term" value="C:plasma membrane"/>
    <property type="evidence" value="ECO:0007669"/>
    <property type="project" value="TreeGrafter"/>
</dbReference>
<comment type="caution">
    <text evidence="12">The sequence shown here is derived from an EMBL/GenBank/DDBJ whole genome shotgun (WGS) entry which is preliminary data.</text>
</comment>